<feature type="transmembrane region" description="Helical" evidence="1">
    <location>
        <begin position="155"/>
        <end position="177"/>
    </location>
</feature>
<keyword evidence="1" id="KW-1133">Transmembrane helix</keyword>
<gene>
    <name evidence="2" type="ORF">CLOSPI_00285</name>
</gene>
<dbReference type="EMBL" id="ABIK02000004">
    <property type="protein sequence ID" value="EDS75766.1"/>
    <property type="molecule type" value="Genomic_DNA"/>
</dbReference>
<name>B1BZB9_9FIRM</name>
<organism evidence="2 3">
    <name type="scientific">Thomasclavelia spiroformis DSM 1552</name>
    <dbReference type="NCBI Taxonomy" id="428126"/>
    <lineage>
        <taxon>Bacteria</taxon>
        <taxon>Bacillati</taxon>
        <taxon>Bacillota</taxon>
        <taxon>Erysipelotrichia</taxon>
        <taxon>Erysipelotrichales</taxon>
        <taxon>Coprobacillaceae</taxon>
        <taxon>Thomasclavelia</taxon>
    </lineage>
</organism>
<dbReference type="GO" id="GO:0005886">
    <property type="term" value="C:plasma membrane"/>
    <property type="evidence" value="ECO:0007669"/>
    <property type="project" value="UniProtKB-SubCell"/>
</dbReference>
<feature type="transmembrane region" description="Helical" evidence="1">
    <location>
        <begin position="279"/>
        <end position="298"/>
    </location>
</feature>
<dbReference type="HOGENOM" id="CLU_917382_0_0_9"/>
<dbReference type="AlphaFoldDB" id="B1BZB9"/>
<keyword evidence="1" id="KW-0812">Transmembrane</keyword>
<dbReference type="STRING" id="428126.CLOSPI_00285"/>
<dbReference type="eggNOG" id="ENOG5033QXE">
    <property type="taxonomic scope" value="Bacteria"/>
</dbReference>
<evidence type="ECO:0000313" key="3">
    <source>
        <dbReference type="Proteomes" id="UP000004910"/>
    </source>
</evidence>
<reference evidence="2" key="1">
    <citation type="submission" date="2008-02" db="EMBL/GenBank/DDBJ databases">
        <authorList>
            <person name="Fulton L."/>
            <person name="Clifton S."/>
            <person name="Fulton B."/>
            <person name="Xu J."/>
            <person name="Minx P."/>
            <person name="Pepin K.H."/>
            <person name="Johnson M."/>
            <person name="Thiruvilangam P."/>
            <person name="Bhonagiri V."/>
            <person name="Nash W.E."/>
            <person name="Mardis E.R."/>
            <person name="Wilson R.K."/>
        </authorList>
    </citation>
    <scope>NUCLEOTIDE SEQUENCE [LARGE SCALE GENOMIC DNA]</scope>
    <source>
        <strain evidence="2">DSM 1552</strain>
    </source>
</reference>
<keyword evidence="3" id="KW-1185">Reference proteome</keyword>
<accession>B1BZB9</accession>
<protein>
    <recommendedName>
        <fullName evidence="4">ABC-2 type transporter</fullName>
    </recommendedName>
</protein>
<feature type="transmembrane region" description="Helical" evidence="1">
    <location>
        <begin position="59"/>
        <end position="86"/>
    </location>
</feature>
<feature type="transmembrane region" description="Helical" evidence="1">
    <location>
        <begin position="183"/>
        <end position="205"/>
    </location>
</feature>
<keyword evidence="1" id="KW-0472">Membrane</keyword>
<evidence type="ECO:0000313" key="2">
    <source>
        <dbReference type="EMBL" id="EDS75766.1"/>
    </source>
</evidence>
<evidence type="ECO:0000256" key="1">
    <source>
        <dbReference type="SAM" id="Phobius"/>
    </source>
</evidence>
<proteinExistence type="predicted"/>
<feature type="transmembrane region" description="Helical" evidence="1">
    <location>
        <begin position="21"/>
        <end position="39"/>
    </location>
</feature>
<comment type="caution">
    <text evidence="2">The sequence shown here is derived from an EMBL/GenBank/DDBJ whole genome shotgun (WGS) entry which is preliminary data.</text>
</comment>
<dbReference type="Pfam" id="PF12679">
    <property type="entry name" value="ABC2_membrane_2"/>
    <property type="match status" value="1"/>
</dbReference>
<reference evidence="2" key="2">
    <citation type="submission" date="2014-06" db="EMBL/GenBank/DDBJ databases">
        <title>Draft genome sequence of Clostridium spiroforme (DSM 1552).</title>
        <authorList>
            <person name="Sudarsanam P."/>
            <person name="Ley R."/>
            <person name="Guruge J."/>
            <person name="Turnbaugh P.J."/>
            <person name="Mahowald M."/>
            <person name="Liep D."/>
            <person name="Gordon J."/>
        </authorList>
    </citation>
    <scope>NUCLEOTIDE SEQUENCE</scope>
    <source>
        <strain evidence="2">DSM 1552</strain>
    </source>
</reference>
<sequence>MEEMKVLMSKTFTKMFKFLPFVIISILSGLLGFLFSNIYESLTRNVLTFDSFSNNILNTYSLFAFMIIAGIMIWVICSNCATGLFASEIHEGTMRLLLSKEISRFDLVLSKILGMLLGSFVYLINSFSAFLLVFCLFTAVEKDILLLIIKATILFIIYGIVVIFIVGGIGTFLSSVFKKKVPAILIMICLGGLIFGIVPILRIILISQGYYNQFHLYFLDINYHFGLIFNNFLTMLGDLSLSQNINQLFTIFTNLYTQGTGDIDIILNDSSYFVINNSLNSLVIIISYIIGAIALYGLSFRVMMKKDI</sequence>
<evidence type="ECO:0008006" key="4">
    <source>
        <dbReference type="Google" id="ProtNLM"/>
    </source>
</evidence>
<dbReference type="Proteomes" id="UP000004910">
    <property type="component" value="Unassembled WGS sequence"/>
</dbReference>
<dbReference type="GO" id="GO:0140359">
    <property type="term" value="F:ABC-type transporter activity"/>
    <property type="evidence" value="ECO:0007669"/>
    <property type="project" value="InterPro"/>
</dbReference>